<evidence type="ECO:0000256" key="2">
    <source>
        <dbReference type="ARBA" id="ARBA00022980"/>
    </source>
</evidence>
<dbReference type="RefSeq" id="XP_056693086.1">
    <property type="nucleotide sequence ID" value="XM_056837108.1"/>
</dbReference>
<dbReference type="InterPro" id="IPR023626">
    <property type="entry name" value="Ribosomal_eL39_dom_sf"/>
</dbReference>
<dbReference type="Pfam" id="PF00832">
    <property type="entry name" value="Ribosomal_L39"/>
    <property type="match status" value="1"/>
</dbReference>
<accession>A0ABM3RBV4</accession>
<dbReference type="SUPFAM" id="SSF48662">
    <property type="entry name" value="Ribosomal protein L39e"/>
    <property type="match status" value="1"/>
</dbReference>
<sequence length="142" mass="17567">MTYIRQMEKLKQITHQFRQQMTQHMQQIRQYIQQIRQQTRRLDGISTNQTTNLYDKQIKCRSTDFTKLLTSQKLTKKMRENRSIPHRMRVRSDNTIRYNAKRMHWCRTKLREISEEEGRIWWWEELINGGSTIRDKYGEEED</sequence>
<evidence type="ECO:0000256" key="1">
    <source>
        <dbReference type="ARBA" id="ARBA00009339"/>
    </source>
</evidence>
<name>A0ABM3RBV4_SPIOL</name>
<comment type="similarity">
    <text evidence="1">Belongs to the eukaryotic ribosomal protein eL39 family.</text>
</comment>
<reference evidence="4" key="1">
    <citation type="journal article" date="2021" name="Nat. Commun.">
        <title>Genomic analyses provide insights into spinach domestication and the genetic basis of agronomic traits.</title>
        <authorList>
            <person name="Cai X."/>
            <person name="Sun X."/>
            <person name="Xu C."/>
            <person name="Sun H."/>
            <person name="Wang X."/>
            <person name="Ge C."/>
            <person name="Zhang Z."/>
            <person name="Wang Q."/>
            <person name="Fei Z."/>
            <person name="Jiao C."/>
            <person name="Wang Q."/>
        </authorList>
    </citation>
    <scope>NUCLEOTIDE SEQUENCE [LARGE SCALE GENOMIC DNA]</scope>
    <source>
        <strain evidence="4">cv. Varoflay</strain>
    </source>
</reference>
<dbReference type="PANTHER" id="PTHR19970:SF0">
    <property type="entry name" value="LARGE RIBOSOMAL SUBUNIT PROTEIN EL39"/>
    <property type="match status" value="1"/>
</dbReference>
<dbReference type="PANTHER" id="PTHR19970">
    <property type="entry name" value="RIBOSOMAL PROTEIN L39E"/>
    <property type="match status" value="1"/>
</dbReference>
<gene>
    <name evidence="5" type="primary">LOC110795023</name>
</gene>
<keyword evidence="3" id="KW-0687">Ribonucleoprotein</keyword>
<proteinExistence type="inferred from homology"/>
<keyword evidence="2" id="KW-0689">Ribosomal protein</keyword>
<evidence type="ECO:0000313" key="5">
    <source>
        <dbReference type="RefSeq" id="XP_056693086.1"/>
    </source>
</evidence>
<reference evidence="5" key="2">
    <citation type="submission" date="2025-08" db="UniProtKB">
        <authorList>
            <consortium name="RefSeq"/>
        </authorList>
    </citation>
    <scope>IDENTIFICATION</scope>
    <source>
        <tissue evidence="5">Leaf</tissue>
    </source>
</reference>
<dbReference type="GeneID" id="110795023"/>
<dbReference type="Proteomes" id="UP000813463">
    <property type="component" value="Chromosome 2"/>
</dbReference>
<evidence type="ECO:0000313" key="4">
    <source>
        <dbReference type="Proteomes" id="UP000813463"/>
    </source>
</evidence>
<dbReference type="InterPro" id="IPR000077">
    <property type="entry name" value="Ribosomal_eL39"/>
</dbReference>
<protein>
    <submittedName>
        <fullName evidence="5">Uncharacterized protein isoform X1</fullName>
    </submittedName>
</protein>
<evidence type="ECO:0000256" key="3">
    <source>
        <dbReference type="ARBA" id="ARBA00023274"/>
    </source>
</evidence>
<organism evidence="4 5">
    <name type="scientific">Spinacia oleracea</name>
    <name type="common">Spinach</name>
    <dbReference type="NCBI Taxonomy" id="3562"/>
    <lineage>
        <taxon>Eukaryota</taxon>
        <taxon>Viridiplantae</taxon>
        <taxon>Streptophyta</taxon>
        <taxon>Embryophyta</taxon>
        <taxon>Tracheophyta</taxon>
        <taxon>Spermatophyta</taxon>
        <taxon>Magnoliopsida</taxon>
        <taxon>eudicotyledons</taxon>
        <taxon>Gunneridae</taxon>
        <taxon>Pentapetalae</taxon>
        <taxon>Caryophyllales</taxon>
        <taxon>Chenopodiaceae</taxon>
        <taxon>Chenopodioideae</taxon>
        <taxon>Anserineae</taxon>
        <taxon>Spinacia</taxon>
    </lineage>
</organism>
<dbReference type="Gene3D" id="1.10.1620.10">
    <property type="entry name" value="Ribosomal protein L39e"/>
    <property type="match status" value="1"/>
</dbReference>
<keyword evidence="4" id="KW-1185">Reference proteome</keyword>